<dbReference type="InterPro" id="IPR021760">
    <property type="entry name" value="RepC_C"/>
</dbReference>
<feature type="compositionally biased region" description="Basic and acidic residues" evidence="1">
    <location>
        <begin position="237"/>
        <end position="253"/>
    </location>
</feature>
<dbReference type="InterPro" id="IPR047611">
    <property type="entry name" value="RepABC_RepC"/>
</dbReference>
<evidence type="ECO:0000259" key="3">
    <source>
        <dbReference type="Pfam" id="PF11800"/>
    </source>
</evidence>
<dbReference type="AlphaFoldDB" id="A0A2G8R6H5"/>
<organism evidence="4 5">
    <name type="scientific">Puniceibacterium antarcticum</name>
    <dbReference type="NCBI Taxonomy" id="1206336"/>
    <lineage>
        <taxon>Bacteria</taxon>
        <taxon>Pseudomonadati</taxon>
        <taxon>Pseudomonadota</taxon>
        <taxon>Alphaproteobacteria</taxon>
        <taxon>Rhodobacterales</taxon>
        <taxon>Paracoccaceae</taxon>
        <taxon>Puniceibacterium</taxon>
    </lineage>
</organism>
<dbReference type="NCBIfam" id="NF040974">
    <property type="entry name" value="RepABC_RepC"/>
    <property type="match status" value="1"/>
</dbReference>
<evidence type="ECO:0000259" key="2">
    <source>
        <dbReference type="Pfam" id="PF03428"/>
    </source>
</evidence>
<name>A0A2G8R6H5_9RHOB</name>
<evidence type="ECO:0000313" key="5">
    <source>
        <dbReference type="Proteomes" id="UP000231259"/>
    </source>
</evidence>
<evidence type="ECO:0000313" key="4">
    <source>
        <dbReference type="EMBL" id="PIL17166.1"/>
    </source>
</evidence>
<protein>
    <submittedName>
        <fullName evidence="4">Uncharacterized protein</fullName>
    </submittedName>
</protein>
<accession>A0A2G8R6H5</accession>
<dbReference type="Proteomes" id="UP000231259">
    <property type="component" value="Unassembled WGS sequence"/>
</dbReference>
<keyword evidence="5" id="KW-1185">Reference proteome</keyword>
<feature type="compositionally biased region" description="Polar residues" evidence="1">
    <location>
        <begin position="273"/>
        <end position="285"/>
    </location>
</feature>
<dbReference type="InterPro" id="IPR036388">
    <property type="entry name" value="WH-like_DNA-bd_sf"/>
</dbReference>
<dbReference type="EMBL" id="AWWI01000170">
    <property type="protein sequence ID" value="PIL17166.1"/>
    <property type="molecule type" value="Genomic_DNA"/>
</dbReference>
<comment type="caution">
    <text evidence="4">The sequence shown here is derived from an EMBL/GenBank/DDBJ whole genome shotgun (WGS) entry which is preliminary data.</text>
</comment>
<reference evidence="4 5" key="1">
    <citation type="submission" date="2013-09" db="EMBL/GenBank/DDBJ databases">
        <title>Genome sequencing of Phaeobacter antarcticus sp. nov. SM1211.</title>
        <authorList>
            <person name="Zhang X.-Y."/>
            <person name="Liu C."/>
            <person name="Chen X.-L."/>
            <person name="Xie B.-B."/>
            <person name="Qin Q.-L."/>
            <person name="Rong J.-C."/>
            <person name="Zhang Y.-Z."/>
        </authorList>
    </citation>
    <scope>NUCLEOTIDE SEQUENCE [LARGE SCALE GENOMIC DNA]</scope>
    <source>
        <strain evidence="4 5">SM1211</strain>
    </source>
</reference>
<dbReference type="GO" id="GO:0006355">
    <property type="term" value="P:regulation of DNA-templated transcription"/>
    <property type="evidence" value="ECO:0007669"/>
    <property type="project" value="UniProtKB-ARBA"/>
</dbReference>
<evidence type="ECO:0000256" key="1">
    <source>
        <dbReference type="SAM" id="MobiDB-lite"/>
    </source>
</evidence>
<dbReference type="Gene3D" id="1.10.10.10">
    <property type="entry name" value="Winged helix-like DNA-binding domain superfamily/Winged helix DNA-binding domain"/>
    <property type="match status" value="1"/>
</dbReference>
<dbReference type="SUPFAM" id="SSF46785">
    <property type="entry name" value="Winged helix' DNA-binding domain"/>
    <property type="match status" value="1"/>
</dbReference>
<dbReference type="Pfam" id="PF11800">
    <property type="entry name" value="RP-C_C"/>
    <property type="match status" value="1"/>
</dbReference>
<dbReference type="Pfam" id="PF03428">
    <property type="entry name" value="RP-C"/>
    <property type="match status" value="1"/>
</dbReference>
<proteinExistence type="predicted"/>
<feature type="domain" description="Plasmid replication protein C C-terminal" evidence="3">
    <location>
        <begin position="292"/>
        <end position="391"/>
    </location>
</feature>
<dbReference type="InterPro" id="IPR005090">
    <property type="entry name" value="RepC_N"/>
</dbReference>
<feature type="region of interest" description="Disordered" evidence="1">
    <location>
        <begin position="230"/>
        <end position="285"/>
    </location>
</feature>
<dbReference type="InterPro" id="IPR011991">
    <property type="entry name" value="ArsR-like_HTH"/>
</dbReference>
<feature type="domain" description="Plasmid replication protein C N-terminal" evidence="2">
    <location>
        <begin position="2"/>
        <end position="170"/>
    </location>
</feature>
<dbReference type="InterPro" id="IPR036390">
    <property type="entry name" value="WH_DNA-bd_sf"/>
</dbReference>
<dbReference type="CDD" id="cd00090">
    <property type="entry name" value="HTH_ARSR"/>
    <property type="match status" value="1"/>
</dbReference>
<sequence length="395" mass="44088">MDAAVLAHQSYASRDLPCDAIDKWQVLRDLATAREAYELSDRDITVLQALVSFSPGAILGGPEAGLVVYPSNQTICDRLNGMPSSTMRRHLSRLVQAGLVLRRDSPNGKRFARRYGAEKVAFGFDLSPLVTRFDEFKVAADAARHAAAELQRKRQTVSLMRRDIANLAEFGATLPCVPAQWDRFSDLARLTARDLRRKLNLAELTALEITLGDAIFELHTYLEPTETDEMGISESQNEQHHQNSNKETDKSDLAENMPENCRVPLTEKANPHDTPSAQYTQSSDTEYLPKSPLNMVLSACREIQTYSERPIRSWRDLEVISETISPMMGITPSAWNHAKQSMGRQEAAAVLSAMLERFTEVRSHGAYLRHLSDKAALGLFSSSSMLMALLHREAT</sequence>
<gene>
    <name evidence="4" type="ORF">P775_24890</name>
</gene>